<evidence type="ECO:0000313" key="3">
    <source>
        <dbReference type="EnsemblPlants" id="AUR62017091-RA:cds"/>
    </source>
</evidence>
<accession>A0A803LQ62</accession>
<keyword evidence="4" id="KW-1185">Reference proteome</keyword>
<dbReference type="AlphaFoldDB" id="A0A803LQ62"/>
<dbReference type="Gramene" id="AUR62017091-RA">
    <property type="protein sequence ID" value="AUR62017091-RA:cds"/>
    <property type="gene ID" value="AUR62017091"/>
</dbReference>
<evidence type="ECO:0000313" key="4">
    <source>
        <dbReference type="Proteomes" id="UP000596660"/>
    </source>
</evidence>
<reference evidence="3" key="2">
    <citation type="submission" date="2021-03" db="UniProtKB">
        <authorList>
            <consortium name="EnsemblPlants"/>
        </authorList>
    </citation>
    <scope>IDENTIFICATION</scope>
</reference>
<organism evidence="3 4">
    <name type="scientific">Chenopodium quinoa</name>
    <name type="common">Quinoa</name>
    <dbReference type="NCBI Taxonomy" id="63459"/>
    <lineage>
        <taxon>Eukaryota</taxon>
        <taxon>Viridiplantae</taxon>
        <taxon>Streptophyta</taxon>
        <taxon>Embryophyta</taxon>
        <taxon>Tracheophyta</taxon>
        <taxon>Spermatophyta</taxon>
        <taxon>Magnoliopsida</taxon>
        <taxon>eudicotyledons</taxon>
        <taxon>Gunneridae</taxon>
        <taxon>Pentapetalae</taxon>
        <taxon>Caryophyllales</taxon>
        <taxon>Chenopodiaceae</taxon>
        <taxon>Chenopodioideae</taxon>
        <taxon>Atripliceae</taxon>
        <taxon>Chenopodium</taxon>
    </lineage>
</organism>
<keyword evidence="1" id="KW-0175">Coiled coil</keyword>
<protein>
    <submittedName>
        <fullName evidence="3">Uncharacterized protein</fullName>
    </submittedName>
</protein>
<feature type="coiled-coil region" evidence="1">
    <location>
        <begin position="25"/>
        <end position="66"/>
    </location>
</feature>
<name>A0A803LQ62_CHEQI</name>
<dbReference type="EnsemblPlants" id="AUR62017091-RA">
    <property type="protein sequence ID" value="AUR62017091-RA:cds"/>
    <property type="gene ID" value="AUR62017091"/>
</dbReference>
<reference evidence="3" key="1">
    <citation type="journal article" date="2017" name="Nature">
        <title>The genome of Chenopodium quinoa.</title>
        <authorList>
            <person name="Jarvis D.E."/>
            <person name="Ho Y.S."/>
            <person name="Lightfoot D.J."/>
            <person name="Schmoeckel S.M."/>
            <person name="Li B."/>
            <person name="Borm T.J.A."/>
            <person name="Ohyanagi H."/>
            <person name="Mineta K."/>
            <person name="Michell C.T."/>
            <person name="Saber N."/>
            <person name="Kharbatia N.M."/>
            <person name="Rupper R.R."/>
            <person name="Sharp A.R."/>
            <person name="Dally N."/>
            <person name="Boughton B.A."/>
            <person name="Woo Y.H."/>
            <person name="Gao G."/>
            <person name="Schijlen E.G.W.M."/>
            <person name="Guo X."/>
            <person name="Momin A.A."/>
            <person name="Negrao S."/>
            <person name="Al-Babili S."/>
            <person name="Gehring C."/>
            <person name="Roessner U."/>
            <person name="Jung C."/>
            <person name="Murphy K."/>
            <person name="Arold S.T."/>
            <person name="Gojobori T."/>
            <person name="van der Linden C.G."/>
            <person name="van Loo E.N."/>
            <person name="Jellen E.N."/>
            <person name="Maughan P.J."/>
            <person name="Tester M."/>
        </authorList>
    </citation>
    <scope>NUCLEOTIDE SEQUENCE [LARGE SCALE GENOMIC DNA]</scope>
    <source>
        <strain evidence="3">cv. PI 614886</strain>
    </source>
</reference>
<evidence type="ECO:0000256" key="1">
    <source>
        <dbReference type="SAM" id="Coils"/>
    </source>
</evidence>
<dbReference type="Proteomes" id="UP000596660">
    <property type="component" value="Unplaced"/>
</dbReference>
<sequence>MDLMKRRRPRLEGHPVSSEDGNIGRAELEHNVEKLQNENNLMRAELKESKKKQEDLEQKLRLLMEKIGLDA</sequence>
<proteinExistence type="predicted"/>
<feature type="region of interest" description="Disordered" evidence="2">
    <location>
        <begin position="1"/>
        <end position="25"/>
    </location>
</feature>
<evidence type="ECO:0000256" key="2">
    <source>
        <dbReference type="SAM" id="MobiDB-lite"/>
    </source>
</evidence>